<comment type="caution">
    <text evidence="1">The sequence shown here is derived from an EMBL/GenBank/DDBJ whole genome shotgun (WGS) entry which is preliminary data.</text>
</comment>
<sequence length="128" mass="14375">MQEVRGSIPRVSIKWFRKTLYIFNPHLDVIALEWMMTILIIEQLGTRTACLAGTPCCYLQNIPLDAMDAHLKQVIGEGRNMCILKSKFLVPCFCIILLTAFSEETLLSEPSYYAHIEGDAEANVIPGA</sequence>
<protein>
    <submittedName>
        <fullName evidence="1">Uncharacterized protein</fullName>
    </submittedName>
</protein>
<proteinExistence type="predicted"/>
<gene>
    <name evidence="1" type="ORF">NPIL_194691</name>
</gene>
<evidence type="ECO:0000313" key="1">
    <source>
        <dbReference type="EMBL" id="GFT71052.1"/>
    </source>
</evidence>
<accession>A0A8X6PKE3</accession>
<dbReference type="Proteomes" id="UP000887013">
    <property type="component" value="Unassembled WGS sequence"/>
</dbReference>
<reference evidence="1" key="1">
    <citation type="submission" date="2020-08" db="EMBL/GenBank/DDBJ databases">
        <title>Multicomponent nature underlies the extraordinary mechanical properties of spider dragline silk.</title>
        <authorList>
            <person name="Kono N."/>
            <person name="Nakamura H."/>
            <person name="Mori M."/>
            <person name="Yoshida Y."/>
            <person name="Ohtoshi R."/>
            <person name="Malay A.D."/>
            <person name="Moran D.A.P."/>
            <person name="Tomita M."/>
            <person name="Numata K."/>
            <person name="Arakawa K."/>
        </authorList>
    </citation>
    <scope>NUCLEOTIDE SEQUENCE</scope>
</reference>
<dbReference type="AlphaFoldDB" id="A0A8X6PKE3"/>
<name>A0A8X6PKE3_NEPPI</name>
<keyword evidence="2" id="KW-1185">Reference proteome</keyword>
<evidence type="ECO:0000313" key="2">
    <source>
        <dbReference type="Proteomes" id="UP000887013"/>
    </source>
</evidence>
<organism evidence="1 2">
    <name type="scientific">Nephila pilipes</name>
    <name type="common">Giant wood spider</name>
    <name type="synonym">Nephila maculata</name>
    <dbReference type="NCBI Taxonomy" id="299642"/>
    <lineage>
        <taxon>Eukaryota</taxon>
        <taxon>Metazoa</taxon>
        <taxon>Ecdysozoa</taxon>
        <taxon>Arthropoda</taxon>
        <taxon>Chelicerata</taxon>
        <taxon>Arachnida</taxon>
        <taxon>Araneae</taxon>
        <taxon>Araneomorphae</taxon>
        <taxon>Entelegynae</taxon>
        <taxon>Araneoidea</taxon>
        <taxon>Nephilidae</taxon>
        <taxon>Nephila</taxon>
    </lineage>
</organism>
<dbReference type="EMBL" id="BMAW01021002">
    <property type="protein sequence ID" value="GFT71052.1"/>
    <property type="molecule type" value="Genomic_DNA"/>
</dbReference>